<evidence type="ECO:0000259" key="2">
    <source>
        <dbReference type="Pfam" id="PF17161"/>
    </source>
</evidence>
<dbReference type="Proteomes" id="UP000191055">
    <property type="component" value="Unassembled WGS sequence"/>
</dbReference>
<evidence type="ECO:0000313" key="3">
    <source>
        <dbReference type="EMBL" id="SKB86479.1"/>
    </source>
</evidence>
<dbReference type="AlphaFoldDB" id="A0A1T5ERN6"/>
<reference evidence="3 4" key="1">
    <citation type="submission" date="2017-02" db="EMBL/GenBank/DDBJ databases">
        <authorList>
            <person name="Peterson S.W."/>
        </authorList>
    </citation>
    <scope>NUCLEOTIDE SEQUENCE [LARGE SCALE GENOMIC DNA]</scope>
    <source>
        <strain evidence="3 4">DSM 24412</strain>
    </source>
</reference>
<dbReference type="InterPro" id="IPR026444">
    <property type="entry name" value="Secre_tail"/>
</dbReference>
<dbReference type="InterPro" id="IPR033427">
    <property type="entry name" value="DUF5123"/>
</dbReference>
<accession>A0A1T5ERN6</accession>
<gene>
    <name evidence="3" type="ORF">SAMN03080601_01369</name>
</gene>
<evidence type="ECO:0000259" key="1">
    <source>
        <dbReference type="Pfam" id="PF16318"/>
    </source>
</evidence>
<evidence type="ECO:0000313" key="4">
    <source>
        <dbReference type="Proteomes" id="UP000191055"/>
    </source>
</evidence>
<sequence>MNLYQRVLNLIIMRTKFTALFTFLFLGYVVNAQMTTIDLTGSDDPEILQTTLDGLTEPSHIILQAGSYHEISSVSLSFSLKIEGAEGEPAEIKIAGWFNIAAPEDEVEKHLELIAFKNLILLGGNPTGDYVMNISNSGKIDEIVFEDCIVHSFRGVARLRPVEVGLFRVDNCIVRNIAGYGLVNLDDDNGSLTDVEITNSTIAIVERIVVSKTPVNSVKIHDCTFYQTPRNGRAFIDMADASSVIEGGVEVINSILTSGLNGDPNNGVRAGEATPVTITNSYYTNDFDWNALQWRTESENPLIYYDGTAATLFANAAEFDFTIIDGSFAGITSAGDPRFYGVASSIGKSAVSSVKSFVTGGQLVISETVAVVEIFSISGQLVKTAKNVSVVDLSAAASGFYIAKIIDRDGMVSTLKFSK</sequence>
<dbReference type="Pfam" id="PF17161">
    <property type="entry name" value="DUF5123"/>
    <property type="match status" value="1"/>
</dbReference>
<feature type="domain" description="DUF4957" evidence="1">
    <location>
        <begin position="67"/>
        <end position="202"/>
    </location>
</feature>
<dbReference type="Pfam" id="PF16318">
    <property type="entry name" value="DUF4957"/>
    <property type="match status" value="1"/>
</dbReference>
<name>A0A1T5ERN6_9BACT</name>
<dbReference type="KEGG" id="asx:CDL62_02265"/>
<dbReference type="SUPFAM" id="SSF51126">
    <property type="entry name" value="Pectin lyase-like"/>
    <property type="match status" value="1"/>
</dbReference>
<keyword evidence="4" id="KW-1185">Reference proteome</keyword>
<dbReference type="NCBIfam" id="TIGR04183">
    <property type="entry name" value="Por_Secre_tail"/>
    <property type="match status" value="1"/>
</dbReference>
<dbReference type="InterPro" id="IPR011050">
    <property type="entry name" value="Pectin_lyase_fold/virulence"/>
</dbReference>
<protein>
    <submittedName>
        <fullName evidence="3">Por secretion system C-terminal sorting domain-containing protein</fullName>
    </submittedName>
</protein>
<dbReference type="EMBL" id="FUYV01000006">
    <property type="protein sequence ID" value="SKB86479.1"/>
    <property type="molecule type" value="Genomic_DNA"/>
</dbReference>
<feature type="domain" description="DUF5123" evidence="2">
    <location>
        <begin position="219"/>
        <end position="338"/>
    </location>
</feature>
<organism evidence="3 4">
    <name type="scientific">Alkalitalea saponilacus</name>
    <dbReference type="NCBI Taxonomy" id="889453"/>
    <lineage>
        <taxon>Bacteria</taxon>
        <taxon>Pseudomonadati</taxon>
        <taxon>Bacteroidota</taxon>
        <taxon>Bacteroidia</taxon>
        <taxon>Marinilabiliales</taxon>
        <taxon>Marinilabiliaceae</taxon>
        <taxon>Alkalitalea</taxon>
    </lineage>
</organism>
<dbReference type="InterPro" id="IPR032530">
    <property type="entry name" value="DUF4957"/>
</dbReference>
<proteinExistence type="predicted"/>